<sequence>MSTARLIPVMKSRVATCTTPRFVALRSISSTARYEKGPVDATKDTLKKADRIVSDVAVKGIDKGKQASEKIKDTMGTSSEEAKAKAQSKAQSVKGEAEEYMGKGKGEAEEVAGKAKGKLHEMEGKAKEAKRTHIG</sequence>
<protein>
    <recommendedName>
        <fullName evidence="4">LEA domain protein</fullName>
    </recommendedName>
</protein>
<proteinExistence type="predicted"/>
<accession>A0A9W9I7E8</accession>
<dbReference type="OrthoDB" id="4023585at2759"/>
<comment type="caution">
    <text evidence="2">The sequence shown here is derived from an EMBL/GenBank/DDBJ whole genome shotgun (WGS) entry which is preliminary data.</text>
</comment>
<feature type="compositionally biased region" description="Low complexity" evidence="1">
    <location>
        <begin position="85"/>
        <end position="94"/>
    </location>
</feature>
<reference evidence="2" key="1">
    <citation type="submission" date="2022-11" db="EMBL/GenBank/DDBJ databases">
        <authorList>
            <person name="Petersen C."/>
        </authorList>
    </citation>
    <scope>NUCLEOTIDE SEQUENCE</scope>
    <source>
        <strain evidence="2">IBT 26290</strain>
    </source>
</reference>
<evidence type="ECO:0000313" key="3">
    <source>
        <dbReference type="Proteomes" id="UP001149163"/>
    </source>
</evidence>
<dbReference type="AlphaFoldDB" id="A0A9W9I7E8"/>
<dbReference type="GeneID" id="81424855"/>
<organism evidence="2 3">
    <name type="scientific">Penicillium canariense</name>
    <dbReference type="NCBI Taxonomy" id="189055"/>
    <lineage>
        <taxon>Eukaryota</taxon>
        <taxon>Fungi</taxon>
        <taxon>Dikarya</taxon>
        <taxon>Ascomycota</taxon>
        <taxon>Pezizomycotina</taxon>
        <taxon>Eurotiomycetes</taxon>
        <taxon>Eurotiomycetidae</taxon>
        <taxon>Eurotiales</taxon>
        <taxon>Aspergillaceae</taxon>
        <taxon>Penicillium</taxon>
    </lineage>
</organism>
<name>A0A9W9I7E8_9EURO</name>
<evidence type="ECO:0000313" key="2">
    <source>
        <dbReference type="EMBL" id="KAJ5167960.1"/>
    </source>
</evidence>
<feature type="compositionally biased region" description="Basic and acidic residues" evidence="1">
    <location>
        <begin position="63"/>
        <end position="73"/>
    </location>
</feature>
<evidence type="ECO:0008006" key="4">
    <source>
        <dbReference type="Google" id="ProtNLM"/>
    </source>
</evidence>
<evidence type="ECO:0000256" key="1">
    <source>
        <dbReference type="SAM" id="MobiDB-lite"/>
    </source>
</evidence>
<dbReference type="Proteomes" id="UP001149163">
    <property type="component" value="Unassembled WGS sequence"/>
</dbReference>
<dbReference type="EMBL" id="JAPQKN010000002">
    <property type="protein sequence ID" value="KAJ5167960.1"/>
    <property type="molecule type" value="Genomic_DNA"/>
</dbReference>
<dbReference type="RefSeq" id="XP_056544421.1">
    <property type="nucleotide sequence ID" value="XM_056685679.1"/>
</dbReference>
<feature type="compositionally biased region" description="Basic and acidic residues" evidence="1">
    <location>
        <begin position="95"/>
        <end position="135"/>
    </location>
</feature>
<keyword evidence="3" id="KW-1185">Reference proteome</keyword>
<gene>
    <name evidence="2" type="ORF">N7482_003554</name>
</gene>
<feature type="region of interest" description="Disordered" evidence="1">
    <location>
        <begin position="63"/>
        <end position="135"/>
    </location>
</feature>
<reference evidence="2" key="2">
    <citation type="journal article" date="2023" name="IMA Fungus">
        <title>Comparative genomic study of the Penicillium genus elucidates a diverse pangenome and 15 lateral gene transfer events.</title>
        <authorList>
            <person name="Petersen C."/>
            <person name="Sorensen T."/>
            <person name="Nielsen M.R."/>
            <person name="Sondergaard T.E."/>
            <person name="Sorensen J.L."/>
            <person name="Fitzpatrick D.A."/>
            <person name="Frisvad J.C."/>
            <person name="Nielsen K.L."/>
        </authorList>
    </citation>
    <scope>NUCLEOTIDE SEQUENCE</scope>
    <source>
        <strain evidence="2">IBT 26290</strain>
    </source>
</reference>